<evidence type="ECO:0000313" key="2">
    <source>
        <dbReference type="Proteomes" id="UP000782519"/>
    </source>
</evidence>
<organism evidence="1 2">
    <name type="scientific">Rhodopseudomonas palustris</name>
    <dbReference type="NCBI Taxonomy" id="1076"/>
    <lineage>
        <taxon>Bacteria</taxon>
        <taxon>Pseudomonadati</taxon>
        <taxon>Pseudomonadota</taxon>
        <taxon>Alphaproteobacteria</taxon>
        <taxon>Hyphomicrobiales</taxon>
        <taxon>Nitrobacteraceae</taxon>
        <taxon>Rhodopseudomonas</taxon>
    </lineage>
</organism>
<evidence type="ECO:0000313" key="1">
    <source>
        <dbReference type="EMBL" id="MBI5133004.1"/>
    </source>
</evidence>
<gene>
    <name evidence="1" type="ORF">HZA66_26495</name>
</gene>
<comment type="caution">
    <text evidence="1">The sequence shown here is derived from an EMBL/GenBank/DDBJ whole genome shotgun (WGS) entry which is preliminary data.</text>
</comment>
<name>A0A933S4K1_RHOPL</name>
<dbReference type="AlphaFoldDB" id="A0A933S4K1"/>
<protein>
    <submittedName>
        <fullName evidence="1">Uncharacterized protein</fullName>
    </submittedName>
</protein>
<proteinExistence type="predicted"/>
<accession>A0A933S4K1</accession>
<dbReference type="EMBL" id="JACRJB010000078">
    <property type="protein sequence ID" value="MBI5133004.1"/>
    <property type="molecule type" value="Genomic_DNA"/>
</dbReference>
<dbReference type="Proteomes" id="UP000782519">
    <property type="component" value="Unassembled WGS sequence"/>
</dbReference>
<sequence length="95" mass="10123">MALSADDLTRLDALLGDAEACGKLVANLRQQFPALSLTQCDASDVDHEQPFRVCPGFSLYLVDRSDHCWTITGNPAQATGLVVAHHKAAATSRAS</sequence>
<reference evidence="1" key="1">
    <citation type="submission" date="2020-07" db="EMBL/GenBank/DDBJ databases">
        <title>Huge and variable diversity of episymbiotic CPR bacteria and DPANN archaea in groundwater ecosystems.</title>
        <authorList>
            <person name="He C.Y."/>
            <person name="Keren R."/>
            <person name="Whittaker M."/>
            <person name="Farag I.F."/>
            <person name="Doudna J."/>
            <person name="Cate J.H.D."/>
            <person name="Banfield J.F."/>
        </authorList>
    </citation>
    <scope>NUCLEOTIDE SEQUENCE</scope>
    <source>
        <strain evidence="1">NC_groundwater_1818_Pr3_B-0.1um_66_35</strain>
    </source>
</reference>